<comment type="caution">
    <text evidence="3">The sequence shown here is derived from an EMBL/GenBank/DDBJ whole genome shotgun (WGS) entry which is preliminary data.</text>
</comment>
<keyword evidence="2" id="KW-1133">Transmembrane helix</keyword>
<gene>
    <name evidence="3" type="ORF">BC739_006472</name>
</gene>
<evidence type="ECO:0000313" key="3">
    <source>
        <dbReference type="EMBL" id="MBA8929254.1"/>
    </source>
</evidence>
<dbReference type="RefSeq" id="WP_025361958.1">
    <property type="nucleotide sequence ID" value="NZ_BAAABQ010000022.1"/>
</dbReference>
<dbReference type="Proteomes" id="UP000517916">
    <property type="component" value="Unassembled WGS sequence"/>
</dbReference>
<keyword evidence="4" id="KW-1185">Reference proteome</keyword>
<evidence type="ECO:0000256" key="1">
    <source>
        <dbReference type="SAM" id="MobiDB-lite"/>
    </source>
</evidence>
<feature type="region of interest" description="Disordered" evidence="1">
    <location>
        <begin position="130"/>
        <end position="156"/>
    </location>
</feature>
<protein>
    <submittedName>
        <fullName evidence="3">Uncharacterized protein</fullName>
    </submittedName>
</protein>
<sequence>MTGDERRSGPPWSVDLLADLHAGVLDQAEEAELRALVAGDAEALAVLGALDATQAELANLPTMRMPEDVAARIDAALAAEVAASRPAPIAPVVDIEAARRRRNRRLGWGSGLVAAAAVAVGVTMLVSTTGTPTSGFPQAVPTPGNATSSEPRTEPPNGPLLLQNEDYGAALPKVLGAKDAGALDSPQKITACLQANGVNPQVSPLGVRRVEVKGKQGVMFLLPTGKVMRTQVLVVEPTCAAGNPATIANSVIGG</sequence>
<keyword evidence="2" id="KW-0812">Transmembrane</keyword>
<proteinExistence type="predicted"/>
<keyword evidence="2" id="KW-0472">Membrane</keyword>
<organism evidence="3 4">
    <name type="scientific">Kutzneria viridogrisea</name>
    <dbReference type="NCBI Taxonomy" id="47990"/>
    <lineage>
        <taxon>Bacteria</taxon>
        <taxon>Bacillati</taxon>
        <taxon>Actinomycetota</taxon>
        <taxon>Actinomycetes</taxon>
        <taxon>Pseudonocardiales</taxon>
        <taxon>Pseudonocardiaceae</taxon>
        <taxon>Kutzneria</taxon>
    </lineage>
</organism>
<name>A0ABR6BQR3_9PSEU</name>
<accession>A0ABR6BQR3</accession>
<feature type="transmembrane region" description="Helical" evidence="2">
    <location>
        <begin position="106"/>
        <end position="126"/>
    </location>
</feature>
<evidence type="ECO:0000313" key="4">
    <source>
        <dbReference type="Proteomes" id="UP000517916"/>
    </source>
</evidence>
<evidence type="ECO:0000256" key="2">
    <source>
        <dbReference type="SAM" id="Phobius"/>
    </source>
</evidence>
<reference evidence="3 4" key="1">
    <citation type="submission" date="2020-08" db="EMBL/GenBank/DDBJ databases">
        <title>Genomic Encyclopedia of Archaeal and Bacterial Type Strains, Phase II (KMG-II): from individual species to whole genera.</title>
        <authorList>
            <person name="Goeker M."/>
        </authorList>
    </citation>
    <scope>NUCLEOTIDE SEQUENCE [LARGE SCALE GENOMIC DNA]</scope>
    <source>
        <strain evidence="3 4">DSM 43850</strain>
    </source>
</reference>
<dbReference type="EMBL" id="JACJID010000005">
    <property type="protein sequence ID" value="MBA8929254.1"/>
    <property type="molecule type" value="Genomic_DNA"/>
</dbReference>